<dbReference type="Gene3D" id="3.30.479.30">
    <property type="entry name" value="Band 7 domain"/>
    <property type="match status" value="1"/>
</dbReference>
<dbReference type="InterPro" id="IPR036013">
    <property type="entry name" value="Band_7/SPFH_dom_sf"/>
</dbReference>
<evidence type="ECO:0000259" key="1">
    <source>
        <dbReference type="Pfam" id="PF01145"/>
    </source>
</evidence>
<name>A0A7D5I140_9EURY</name>
<dbReference type="InterPro" id="IPR001107">
    <property type="entry name" value="Band_7"/>
</dbReference>
<protein>
    <recommendedName>
        <fullName evidence="1">Band 7 domain-containing protein</fullName>
    </recommendedName>
</protein>
<dbReference type="AlphaFoldDB" id="A0A7D5I140"/>
<proteinExistence type="predicted"/>
<reference evidence="2 3" key="1">
    <citation type="submission" date="2020-06" db="EMBL/GenBank/DDBJ databases">
        <title>Methanolobus halotolerans sp. nov., isolated from a saline lake Tus in Siberia.</title>
        <authorList>
            <person name="Shen Y."/>
            <person name="Chen S.-C."/>
            <person name="Lai M.-C."/>
            <person name="Huang H.-H."/>
            <person name="Chiu H.-H."/>
            <person name="Tang S.-L."/>
            <person name="Rogozin D.Y."/>
            <person name="Degermendzhy A.G."/>
        </authorList>
    </citation>
    <scope>NUCLEOTIDE SEQUENCE [LARGE SCALE GENOMIC DNA]</scope>
    <source>
        <strain evidence="2 3">DSM 21339</strain>
    </source>
</reference>
<dbReference type="KEGG" id="mzi:HWN40_08440"/>
<dbReference type="OrthoDB" id="140814at2157"/>
<dbReference type="RefSeq" id="WP_176965322.1">
    <property type="nucleotide sequence ID" value="NZ_CP058215.1"/>
</dbReference>
<gene>
    <name evidence="2" type="ORF">HWN40_08440</name>
</gene>
<dbReference type="GeneID" id="55821697"/>
<dbReference type="Pfam" id="PF01145">
    <property type="entry name" value="Band_7"/>
    <property type="match status" value="1"/>
</dbReference>
<evidence type="ECO:0000313" key="3">
    <source>
        <dbReference type="Proteomes" id="UP000509594"/>
    </source>
</evidence>
<keyword evidence="3" id="KW-1185">Reference proteome</keyword>
<dbReference type="EMBL" id="CP058215">
    <property type="protein sequence ID" value="QLC50266.1"/>
    <property type="molecule type" value="Genomic_DNA"/>
</dbReference>
<accession>A0A7D5I140</accession>
<organism evidence="2 3">
    <name type="scientific">Methanolobus zinderi</name>
    <dbReference type="NCBI Taxonomy" id="536044"/>
    <lineage>
        <taxon>Archaea</taxon>
        <taxon>Methanobacteriati</taxon>
        <taxon>Methanobacteriota</taxon>
        <taxon>Stenosarchaea group</taxon>
        <taxon>Methanomicrobia</taxon>
        <taxon>Methanosarcinales</taxon>
        <taxon>Methanosarcinaceae</taxon>
        <taxon>Methanolobus</taxon>
    </lineage>
</organism>
<feature type="domain" description="Band 7" evidence="1">
    <location>
        <begin position="30"/>
        <end position="189"/>
    </location>
</feature>
<dbReference type="Proteomes" id="UP000509594">
    <property type="component" value="Chromosome"/>
</dbReference>
<evidence type="ECO:0000313" key="2">
    <source>
        <dbReference type="EMBL" id="QLC50266.1"/>
    </source>
</evidence>
<sequence>MAFKWKRSESDIARVVPKNRVSGFFRKDIILSPNEKAAMIKNGELQETVDEGKLRVGGLLKPGNIGKDVDVALMDTSPKDLQWSLSELWTADNQKVACSGLLRFRIQEAKRFFQMLYAYTAPNRKGERMLSVEDIYDRLESEAITLVLEPEVRKESVENLYGNRDLRLKLENELEMRLKSTLSLWGLETLKYTVKWDLGSYGIVMQATNDFNTSEELSELDTLAVEGDAERRSREEVAELRADNASIAAQSDFERGQQHKDVTSRLELERLQHEADMREAREAISLKEELKLAKARGMKAELEVEQDMKDREHGRDMEYLKTITETGGADVAKVVSEGREYGKMSAAQLEALAKVRQSEAIAKEDKVRFMMDVEDRERADSYRRQELDAALMGAAHDKMSPSVRKCPGCGSTVPAEAGFCGQCGRKLSENQ</sequence>